<dbReference type="KEGG" id="fgi:OP10G_0571"/>
<dbReference type="STRING" id="661478.OP10G_0571"/>
<sequence length="226" mass="24750">MGGEMIKFSDGSHEHDAYLSPSKTGKGPGVIVIQEWWGLVDHIKRVCDRFADEGFTALAPDLYHGKSTKEPDEAASMMQALNIAHTEAILRKAIMTLMVNPATEGEKIGVVGFCMGGQLALFAAGSNPVIKACVNFYGIHPNVEPSYRTLSGPVLGIFAEHDDCVDPELVKAMSKELTLLGKVHEFITYPGAQHAFFNDDRPEVYDAAAAADAWKRTIRFLKENLR</sequence>
<feature type="region of interest" description="Disordered" evidence="1">
    <location>
        <begin position="1"/>
        <end position="24"/>
    </location>
</feature>
<organism evidence="3 4">
    <name type="scientific">Fimbriimonas ginsengisoli Gsoil 348</name>
    <dbReference type="NCBI Taxonomy" id="661478"/>
    <lineage>
        <taxon>Bacteria</taxon>
        <taxon>Bacillati</taxon>
        <taxon>Armatimonadota</taxon>
        <taxon>Fimbriimonadia</taxon>
        <taxon>Fimbriimonadales</taxon>
        <taxon>Fimbriimonadaceae</taxon>
        <taxon>Fimbriimonas</taxon>
    </lineage>
</organism>
<dbReference type="GO" id="GO:0016787">
    <property type="term" value="F:hydrolase activity"/>
    <property type="evidence" value="ECO:0007669"/>
    <property type="project" value="UniProtKB-KW"/>
</dbReference>
<evidence type="ECO:0000313" key="3">
    <source>
        <dbReference type="EMBL" id="AIE83939.1"/>
    </source>
</evidence>
<dbReference type="EMBL" id="CP007139">
    <property type="protein sequence ID" value="AIE83939.1"/>
    <property type="molecule type" value="Genomic_DNA"/>
</dbReference>
<dbReference type="InterPro" id="IPR002925">
    <property type="entry name" value="Dienelactn_hydro"/>
</dbReference>
<evidence type="ECO:0000259" key="2">
    <source>
        <dbReference type="Pfam" id="PF01738"/>
    </source>
</evidence>
<keyword evidence="3" id="KW-0378">Hydrolase</keyword>
<dbReference type="HOGENOM" id="CLU_054590_7_2_0"/>
<dbReference type="Pfam" id="PF01738">
    <property type="entry name" value="DLH"/>
    <property type="match status" value="1"/>
</dbReference>
<dbReference type="AlphaFoldDB" id="A0A068NQR1"/>
<evidence type="ECO:0000256" key="1">
    <source>
        <dbReference type="SAM" id="MobiDB-lite"/>
    </source>
</evidence>
<evidence type="ECO:0000313" key="4">
    <source>
        <dbReference type="Proteomes" id="UP000027982"/>
    </source>
</evidence>
<dbReference type="Gene3D" id="3.40.50.1820">
    <property type="entry name" value="alpha/beta hydrolase"/>
    <property type="match status" value="1"/>
</dbReference>
<dbReference type="Proteomes" id="UP000027982">
    <property type="component" value="Chromosome"/>
</dbReference>
<protein>
    <submittedName>
        <fullName evidence="3">Dienelactone hydrolase family</fullName>
    </submittedName>
</protein>
<feature type="domain" description="Dienelactone hydrolase" evidence="2">
    <location>
        <begin position="16"/>
        <end position="223"/>
    </location>
</feature>
<dbReference type="PANTHER" id="PTHR46623">
    <property type="entry name" value="CARBOXYMETHYLENEBUTENOLIDASE-RELATED"/>
    <property type="match status" value="1"/>
</dbReference>
<gene>
    <name evidence="3" type="ORF">OP10G_0571</name>
</gene>
<accession>A0A068NQR1</accession>
<dbReference type="SUPFAM" id="SSF53474">
    <property type="entry name" value="alpha/beta-Hydrolases"/>
    <property type="match status" value="1"/>
</dbReference>
<proteinExistence type="predicted"/>
<keyword evidence="4" id="KW-1185">Reference proteome</keyword>
<dbReference type="InterPro" id="IPR029058">
    <property type="entry name" value="AB_hydrolase_fold"/>
</dbReference>
<dbReference type="PANTHER" id="PTHR46623:SF6">
    <property type="entry name" value="ALPHA_BETA-HYDROLASES SUPERFAMILY PROTEIN"/>
    <property type="match status" value="1"/>
</dbReference>
<dbReference type="InterPro" id="IPR051049">
    <property type="entry name" value="Dienelactone_hydrolase-like"/>
</dbReference>
<name>A0A068NQR1_FIMGI</name>
<dbReference type="eggNOG" id="COG0412">
    <property type="taxonomic scope" value="Bacteria"/>
</dbReference>
<reference evidence="3 4" key="1">
    <citation type="journal article" date="2014" name="PLoS ONE">
        <title>The first complete genome sequence of the class fimbriimonadia in the phylum armatimonadetes.</title>
        <authorList>
            <person name="Hu Z.Y."/>
            <person name="Wang Y.Z."/>
            <person name="Im W.T."/>
            <person name="Wang S.Y."/>
            <person name="Zhao G.P."/>
            <person name="Zheng H.J."/>
            <person name="Quan Z.X."/>
        </authorList>
    </citation>
    <scope>NUCLEOTIDE SEQUENCE [LARGE SCALE GENOMIC DNA]</scope>
    <source>
        <strain evidence="3">Gsoil 348</strain>
    </source>
</reference>